<sequence>MRLLIITIALSLLIGCSGSDQPTDPNGNNPPPGSVTYQTEDAFPNLSFSQPLYITDAGDGSARLFVVEQSGTIRVFDNDASTTSTSIFLDISGRISSGGERGLLGLAFHPNYENNGLFYVNYTDGNGDTIISRFEVSSNPDQADPNSETLILQYDQPYSNHNGGHLAFGPDGYLYIASGDGGSGGDPDNNGQDPSTLLGNILRIDVDGSQNGNNYAIPGNNPFVGNNQGYREEVFAYGLRNPWRFSFDSDNGRLFAADVGQNQYEEIDLIESGNNYGWNIMEGAHCYNSSSCDQSGLTLPIWEYDHSEGQSITGGYVYRGSSLSGLTGLYIYGDFSSGRIWALDISDIDNPSNSELLDTDLNISSFGTDADNELYICSFDGNVYKLVEE</sequence>
<dbReference type="InterPro" id="IPR012938">
    <property type="entry name" value="Glc/Sorbosone_DH"/>
</dbReference>
<dbReference type="AlphaFoldDB" id="A0A6M1SWC1"/>
<reference evidence="4 5" key="1">
    <citation type="submission" date="2020-02" db="EMBL/GenBank/DDBJ databases">
        <title>Balneolaceae bacterium YR4-1, complete genome.</title>
        <authorList>
            <person name="Li Y."/>
            <person name="Wu S."/>
        </authorList>
    </citation>
    <scope>NUCLEOTIDE SEQUENCE [LARGE SCALE GENOMIC DNA]</scope>
    <source>
        <strain evidence="4 5">YR4-1</strain>
    </source>
</reference>
<dbReference type="Gene3D" id="2.120.10.30">
    <property type="entry name" value="TolB, C-terminal domain"/>
    <property type="match status" value="1"/>
</dbReference>
<proteinExistence type="predicted"/>
<accession>A0A6M1SWC1</accession>
<name>A0A6M1SWC1_9BACT</name>
<feature type="signal peptide" evidence="2">
    <location>
        <begin position="1"/>
        <end position="22"/>
    </location>
</feature>
<dbReference type="PANTHER" id="PTHR19328:SF75">
    <property type="entry name" value="ALDOSE SUGAR DEHYDROGENASE YLII"/>
    <property type="match status" value="1"/>
</dbReference>
<evidence type="ECO:0000256" key="2">
    <source>
        <dbReference type="SAM" id="SignalP"/>
    </source>
</evidence>
<feature type="region of interest" description="Disordered" evidence="1">
    <location>
        <begin position="20"/>
        <end position="39"/>
    </location>
</feature>
<feature type="chain" id="PRO_5026942533" evidence="2">
    <location>
        <begin position="23"/>
        <end position="389"/>
    </location>
</feature>
<keyword evidence="5" id="KW-1185">Reference proteome</keyword>
<dbReference type="InterPro" id="IPR011041">
    <property type="entry name" value="Quinoprot_gluc/sorb_DH_b-prop"/>
</dbReference>
<dbReference type="Proteomes" id="UP000473278">
    <property type="component" value="Unassembled WGS sequence"/>
</dbReference>
<comment type="caution">
    <text evidence="4">The sequence shown here is derived from an EMBL/GenBank/DDBJ whole genome shotgun (WGS) entry which is preliminary data.</text>
</comment>
<keyword evidence="2" id="KW-0732">Signal</keyword>
<gene>
    <name evidence="4" type="ORF">G3570_01570</name>
</gene>
<dbReference type="SUPFAM" id="SSF50952">
    <property type="entry name" value="Soluble quinoprotein glucose dehydrogenase"/>
    <property type="match status" value="1"/>
</dbReference>
<dbReference type="EMBL" id="JAALLT010000001">
    <property type="protein sequence ID" value="NGP75304.1"/>
    <property type="molecule type" value="Genomic_DNA"/>
</dbReference>
<dbReference type="PANTHER" id="PTHR19328">
    <property type="entry name" value="HEDGEHOG-INTERACTING PROTEIN"/>
    <property type="match status" value="1"/>
</dbReference>
<dbReference type="PROSITE" id="PS51257">
    <property type="entry name" value="PROKAR_LIPOPROTEIN"/>
    <property type="match status" value="1"/>
</dbReference>
<feature type="domain" description="Glucose/Sorbosone dehydrogenase" evidence="3">
    <location>
        <begin position="50"/>
        <end position="378"/>
    </location>
</feature>
<evidence type="ECO:0000256" key="1">
    <source>
        <dbReference type="SAM" id="MobiDB-lite"/>
    </source>
</evidence>
<evidence type="ECO:0000313" key="4">
    <source>
        <dbReference type="EMBL" id="NGP75304.1"/>
    </source>
</evidence>
<protein>
    <submittedName>
        <fullName evidence="4">PQQ-dependent sugar dehydrogenase</fullName>
    </submittedName>
</protein>
<organism evidence="4 5">
    <name type="scientific">Halalkalibaculum roseum</name>
    <dbReference type="NCBI Taxonomy" id="2709311"/>
    <lineage>
        <taxon>Bacteria</taxon>
        <taxon>Pseudomonadati</taxon>
        <taxon>Balneolota</taxon>
        <taxon>Balneolia</taxon>
        <taxon>Balneolales</taxon>
        <taxon>Balneolaceae</taxon>
        <taxon>Halalkalibaculum</taxon>
    </lineage>
</organism>
<dbReference type="RefSeq" id="WP_165138492.1">
    <property type="nucleotide sequence ID" value="NZ_JAALLT010000001.1"/>
</dbReference>
<evidence type="ECO:0000259" key="3">
    <source>
        <dbReference type="Pfam" id="PF07995"/>
    </source>
</evidence>
<evidence type="ECO:0000313" key="5">
    <source>
        <dbReference type="Proteomes" id="UP000473278"/>
    </source>
</evidence>
<dbReference type="Pfam" id="PF07995">
    <property type="entry name" value="GSDH"/>
    <property type="match status" value="1"/>
</dbReference>
<dbReference type="InterPro" id="IPR011042">
    <property type="entry name" value="6-blade_b-propeller_TolB-like"/>
</dbReference>